<dbReference type="EnsemblMetazoa" id="SSS_3785s_mrna">
    <property type="protein sequence ID" value="KAF7490800.1"/>
    <property type="gene ID" value="SSS_3785"/>
</dbReference>
<evidence type="ECO:0000313" key="5">
    <source>
        <dbReference type="EMBL" id="KAF7490800.1"/>
    </source>
</evidence>
<feature type="compositionally biased region" description="Basic and acidic residues" evidence="3">
    <location>
        <begin position="176"/>
        <end position="188"/>
    </location>
</feature>
<keyword evidence="2" id="KW-0325">Glycoprotein</keyword>
<evidence type="ECO:0000256" key="4">
    <source>
        <dbReference type="SAM" id="SignalP"/>
    </source>
</evidence>
<protein>
    <recommendedName>
        <fullName evidence="8">Protein quiver</fullName>
    </recommendedName>
</protein>
<reference evidence="7" key="1">
    <citation type="journal article" date="2020" name="PLoS Negl. Trop. Dis.">
        <title>High-quality nuclear genome for Sarcoptes scabiei-A critical resource for a neglected parasite.</title>
        <authorList>
            <person name="Korhonen P.K."/>
            <person name="Gasser R.B."/>
            <person name="Ma G."/>
            <person name="Wang T."/>
            <person name="Stroehlein A.J."/>
            <person name="Young N.D."/>
            <person name="Ang C.S."/>
            <person name="Fernando D.D."/>
            <person name="Lu H.C."/>
            <person name="Taylor S."/>
            <person name="Reynolds S.L."/>
            <person name="Mofiz E."/>
            <person name="Najaraj S.H."/>
            <person name="Gowda H."/>
            <person name="Madugundu A."/>
            <person name="Renuse S."/>
            <person name="Holt D."/>
            <person name="Pandey A."/>
            <person name="Papenfuss A.T."/>
            <person name="Fischer K."/>
        </authorList>
    </citation>
    <scope>NUCLEOTIDE SEQUENCE [LARGE SCALE GENOMIC DNA]</scope>
</reference>
<evidence type="ECO:0000256" key="1">
    <source>
        <dbReference type="ARBA" id="ARBA00022729"/>
    </source>
</evidence>
<dbReference type="InterPro" id="IPR031424">
    <property type="entry name" value="QVR-like"/>
</dbReference>
<feature type="region of interest" description="Disordered" evidence="3">
    <location>
        <begin position="172"/>
        <end position="192"/>
    </location>
</feature>
<dbReference type="Proteomes" id="UP000070412">
    <property type="component" value="Unassembled WGS sequence"/>
</dbReference>
<evidence type="ECO:0000313" key="7">
    <source>
        <dbReference type="Proteomes" id="UP000070412"/>
    </source>
</evidence>
<sequence length="209" mass="23930">MITLMTEMIISFLLLIILFANNDSEAIDCFRCNSFGGANSYCEDPFHNNFSATILQSPCWTGRKGRDGLYPATACIKLSGRFEDNGDTMIVRDCALDSGSLTTDTELVRMSHCGGFYFDNRYVKGCVQSCSENACNRAVHKQNLKIEVMNENERVYYHQYLTAIFQIQLTDENDGDENKDNDQSDRQKNNQNYQPLMLNTIETIWRYLV</sequence>
<feature type="chain" id="PRO_5038316179" description="Protein quiver" evidence="4">
    <location>
        <begin position="27"/>
        <end position="209"/>
    </location>
</feature>
<proteinExistence type="predicted"/>
<reference evidence="5" key="2">
    <citation type="submission" date="2020-01" db="EMBL/GenBank/DDBJ databases">
        <authorList>
            <person name="Korhonen P.K.K."/>
            <person name="Guangxu M.G."/>
            <person name="Wang T.W."/>
            <person name="Stroehlein A.J.S."/>
            <person name="Young N.D."/>
            <person name="Ang C.-S.A."/>
            <person name="Fernando D.W.F."/>
            <person name="Lu H.L."/>
            <person name="Taylor S.T."/>
            <person name="Ehtesham M.E.M."/>
            <person name="Najaraj S.H.N."/>
            <person name="Harsha G.H.G."/>
            <person name="Madugundu A.M."/>
            <person name="Renuse S.R."/>
            <person name="Holt D.H."/>
            <person name="Pandey A.P."/>
            <person name="Papenfuss A.P."/>
            <person name="Gasser R.B.G."/>
            <person name="Fischer K.F."/>
        </authorList>
    </citation>
    <scope>NUCLEOTIDE SEQUENCE</scope>
    <source>
        <strain evidence="5">SSS_KF_BRIS2020</strain>
    </source>
</reference>
<feature type="signal peptide" evidence="4">
    <location>
        <begin position="1"/>
        <end position="26"/>
    </location>
</feature>
<keyword evidence="7" id="KW-1185">Reference proteome</keyword>
<name>A0A834VCT8_SARSC</name>
<reference evidence="6" key="3">
    <citation type="submission" date="2022-06" db="UniProtKB">
        <authorList>
            <consortium name="EnsemblMetazoa"/>
        </authorList>
    </citation>
    <scope>IDENTIFICATION</scope>
</reference>
<dbReference type="AlphaFoldDB" id="A0A834VCT8"/>
<keyword evidence="1 4" id="KW-0732">Signal</keyword>
<evidence type="ECO:0008006" key="8">
    <source>
        <dbReference type="Google" id="ProtNLM"/>
    </source>
</evidence>
<dbReference type="GO" id="GO:0030431">
    <property type="term" value="P:sleep"/>
    <property type="evidence" value="ECO:0007669"/>
    <property type="project" value="InterPro"/>
</dbReference>
<gene>
    <name evidence="5" type="ORF">SSS_3785</name>
</gene>
<dbReference type="GO" id="GO:0032222">
    <property type="term" value="P:regulation of synaptic transmission, cholinergic"/>
    <property type="evidence" value="ECO:0007669"/>
    <property type="project" value="InterPro"/>
</dbReference>
<dbReference type="Pfam" id="PF17064">
    <property type="entry name" value="QVR"/>
    <property type="match status" value="1"/>
</dbReference>
<evidence type="ECO:0000256" key="3">
    <source>
        <dbReference type="SAM" id="MobiDB-lite"/>
    </source>
</evidence>
<dbReference type="PANTHER" id="PTHR38332">
    <property type="entry name" value="PROTEIN CBG11604"/>
    <property type="match status" value="1"/>
</dbReference>
<evidence type="ECO:0000313" key="6">
    <source>
        <dbReference type="EnsemblMetazoa" id="KAF7490800.1"/>
    </source>
</evidence>
<accession>A0A834VCT8</accession>
<evidence type="ECO:0000256" key="2">
    <source>
        <dbReference type="ARBA" id="ARBA00023180"/>
    </source>
</evidence>
<dbReference type="OrthoDB" id="428346at2759"/>
<organism evidence="5">
    <name type="scientific">Sarcoptes scabiei</name>
    <name type="common">Itch mite</name>
    <name type="synonym">Acarus scabiei</name>
    <dbReference type="NCBI Taxonomy" id="52283"/>
    <lineage>
        <taxon>Eukaryota</taxon>
        <taxon>Metazoa</taxon>
        <taxon>Ecdysozoa</taxon>
        <taxon>Arthropoda</taxon>
        <taxon>Chelicerata</taxon>
        <taxon>Arachnida</taxon>
        <taxon>Acari</taxon>
        <taxon>Acariformes</taxon>
        <taxon>Sarcoptiformes</taxon>
        <taxon>Astigmata</taxon>
        <taxon>Psoroptidia</taxon>
        <taxon>Sarcoptoidea</taxon>
        <taxon>Sarcoptidae</taxon>
        <taxon>Sarcoptinae</taxon>
        <taxon>Sarcoptes</taxon>
    </lineage>
</organism>
<dbReference type="PANTHER" id="PTHR38332:SF1">
    <property type="entry name" value="RE49668P"/>
    <property type="match status" value="1"/>
</dbReference>
<dbReference type="EMBL" id="WVUK01000062">
    <property type="protein sequence ID" value="KAF7490800.1"/>
    <property type="molecule type" value="Genomic_DNA"/>
</dbReference>